<dbReference type="Proteomes" id="UP000199331">
    <property type="component" value="Unassembled WGS sequence"/>
</dbReference>
<proteinExistence type="predicted"/>
<gene>
    <name evidence="2" type="ORF">SAMN04488060_1184</name>
</gene>
<organism evidence="2 3">
    <name type="scientific">Qipengyuania nanhaisediminis</name>
    <dbReference type="NCBI Taxonomy" id="604088"/>
    <lineage>
        <taxon>Bacteria</taxon>
        <taxon>Pseudomonadati</taxon>
        <taxon>Pseudomonadota</taxon>
        <taxon>Alphaproteobacteria</taxon>
        <taxon>Sphingomonadales</taxon>
        <taxon>Erythrobacteraceae</taxon>
        <taxon>Qipengyuania</taxon>
    </lineage>
</organism>
<accession>A0A1I5M7U6</accession>
<name>A0A1I5M7U6_9SPHN</name>
<reference evidence="3" key="1">
    <citation type="submission" date="2016-10" db="EMBL/GenBank/DDBJ databases">
        <authorList>
            <person name="Varghese N."/>
            <person name="Submissions S."/>
        </authorList>
    </citation>
    <scope>NUCLEOTIDE SEQUENCE [LARGE SCALE GENOMIC DNA]</scope>
    <source>
        <strain evidence="3">CGMCC 1.7715</strain>
    </source>
</reference>
<dbReference type="AlphaFoldDB" id="A0A1I5M7U6"/>
<evidence type="ECO:0000313" key="3">
    <source>
        <dbReference type="Proteomes" id="UP000199331"/>
    </source>
</evidence>
<feature type="region of interest" description="Disordered" evidence="1">
    <location>
        <begin position="299"/>
        <end position="326"/>
    </location>
</feature>
<protein>
    <recommendedName>
        <fullName evidence="4">META domain-containing protein</fullName>
    </recommendedName>
</protein>
<evidence type="ECO:0000256" key="1">
    <source>
        <dbReference type="SAM" id="MobiDB-lite"/>
    </source>
</evidence>
<dbReference type="STRING" id="604088.SAMN04488060_1184"/>
<evidence type="ECO:0008006" key="4">
    <source>
        <dbReference type="Google" id="ProtNLM"/>
    </source>
</evidence>
<dbReference type="RefSeq" id="WP_090478700.1">
    <property type="nucleotide sequence ID" value="NZ_FOWZ01000002.1"/>
</dbReference>
<dbReference type="EMBL" id="FOWZ01000002">
    <property type="protein sequence ID" value="SFP05708.1"/>
    <property type="molecule type" value="Genomic_DNA"/>
</dbReference>
<sequence length="326" mass="35137">MVTTNPLIAIGALLSVTCLTGCSDPSSSKSEVVASETATPTLEIGPAVTSLDEIEGFWLVERFNEFSPSWRENISWRRAYVQVGSDGLAYSIGCNHSGNPASLDRDGTLRDTGNGSRMQTLIGCPPDWEGRDGRFFGFFGSNPTVNRLGDARLVLKSGETELVLVEPEAWRLANIPERDFVTGKWVPRMASNYEGWGHSGFGIGENAGVITIGASSIDWSECPGTSIDIEWTQDGRLENRNGSSIRCETLTRNTDNGRSLVMGLLSASPAVIRTGKDHMTLLVGTGQKGRRLDLQTLESVMNPPELPPPPPGEVEPPPPPPLSVTN</sequence>
<keyword evidence="3" id="KW-1185">Reference proteome</keyword>
<evidence type="ECO:0000313" key="2">
    <source>
        <dbReference type="EMBL" id="SFP05708.1"/>
    </source>
</evidence>
<feature type="compositionally biased region" description="Pro residues" evidence="1">
    <location>
        <begin position="304"/>
        <end position="326"/>
    </location>
</feature>
<dbReference type="OrthoDB" id="7431988at2"/>